<dbReference type="PROSITE" id="PS50297">
    <property type="entry name" value="ANK_REP_REGION"/>
    <property type="match status" value="2"/>
</dbReference>
<evidence type="ECO:0000256" key="1">
    <source>
        <dbReference type="ARBA" id="ARBA00022737"/>
    </source>
</evidence>
<feature type="transmembrane region" description="Helical" evidence="4">
    <location>
        <begin position="695"/>
        <end position="714"/>
    </location>
</feature>
<feature type="repeat" description="ANK" evidence="3">
    <location>
        <begin position="147"/>
        <end position="167"/>
    </location>
</feature>
<keyword evidence="2 3" id="KW-0040">ANK repeat</keyword>
<dbReference type="InterPro" id="IPR002110">
    <property type="entry name" value="Ankyrin_rpt"/>
</dbReference>
<keyword evidence="6" id="KW-1185">Reference proteome</keyword>
<keyword evidence="4" id="KW-0812">Transmembrane</keyword>
<evidence type="ECO:0000313" key="6">
    <source>
        <dbReference type="Proteomes" id="UP000654075"/>
    </source>
</evidence>
<dbReference type="SMART" id="SM00248">
    <property type="entry name" value="ANK"/>
    <property type="match status" value="4"/>
</dbReference>
<dbReference type="PANTHER" id="PTHR24201:SF2">
    <property type="entry name" value="ANKYRIN REPEAT DOMAIN-CONTAINING PROTEIN 42"/>
    <property type="match status" value="1"/>
</dbReference>
<feature type="transmembrane region" description="Helical" evidence="4">
    <location>
        <begin position="509"/>
        <end position="533"/>
    </location>
</feature>
<sequence>MEPRSEPSRSPNAGGHREFLWDGRTCRGTELHRAAIEGDVAAAKQALDAAASSSIAVQDRFTYETIFQSKVQEGSGNAIHLAASRGHVDVVKLLLERKADLNASVTRDGKNHYDVLHAAMFAEGRGGFLNMVEYLFEAKAAMSKNLDGKYPLHVAFQTGNVPVIKLLRQYLALDGVTESDYKDPKVPLPLRMGIMAGKMSEDQLADAAELMTQSLCVFIHDCPQCIPAFLNRYFDDKDIGPAELARNLTRLDIAEVLRESPEAACALLDRATGEPDCESKGWHPLPSRVSFAPRDARDHFRLLANPPPENLTAYEDSNSWQFDGRKFEAPAWHTNWTDRSFGRPFIDADIRVCHVPDIICGEVFSALCCDANSDDLSFYENDVIYSAIEHTYWHGCARVDLTQVMFSFWGLCLILFETYLMHDLRAQNFDSGSSHGVEDEASSSASGRLLVSINFVAAKGAVDIVQEVVQLAGCWFIGRKKDYLRLDNLTDMFFACMPMYLFIDPGSRVVMLAIIFLYWSRLLECFTSAELIGRELLPIRNLARGLKPTLSVTAVAFGAFTHAFYSLRGGGKEKFWPDTFFSSFSTLITAALPAKPNIDWLELLTVYASILFFSVFILNIFIGVISEMYIVEKENVRLNFRQLRAGSCLQYLLRARIMPCRLCSKVTSFIVIIITTMVAVAVQGYYLVVREGADQTWIGGSFFFCQLIIVLASYQNPSAAWVVNAHSLQDNCFVWFCKKKKINEEEGEVVKSVRELLGKVEGLKL</sequence>
<organism evidence="5 6">
    <name type="scientific">Polarella glacialis</name>
    <name type="common">Dinoflagellate</name>
    <dbReference type="NCBI Taxonomy" id="89957"/>
    <lineage>
        <taxon>Eukaryota</taxon>
        <taxon>Sar</taxon>
        <taxon>Alveolata</taxon>
        <taxon>Dinophyceae</taxon>
        <taxon>Suessiales</taxon>
        <taxon>Suessiaceae</taxon>
        <taxon>Polarella</taxon>
    </lineage>
</organism>
<feature type="transmembrane region" description="Helical" evidence="4">
    <location>
        <begin position="666"/>
        <end position="689"/>
    </location>
</feature>
<dbReference type="SUPFAM" id="SSF48403">
    <property type="entry name" value="Ankyrin repeat"/>
    <property type="match status" value="1"/>
</dbReference>
<dbReference type="InterPro" id="IPR036770">
    <property type="entry name" value="Ankyrin_rpt-contain_sf"/>
</dbReference>
<feature type="transmembrane region" description="Helical" evidence="4">
    <location>
        <begin position="545"/>
        <end position="565"/>
    </location>
</feature>
<protein>
    <recommendedName>
        <fullName evidence="7">Ion transport domain-containing protein</fullName>
    </recommendedName>
</protein>
<dbReference type="InterPro" id="IPR050776">
    <property type="entry name" value="Ank_Repeat/CDKN_Inhibitor"/>
</dbReference>
<keyword evidence="4" id="KW-1133">Transmembrane helix</keyword>
<gene>
    <name evidence="5" type="ORF">PGLA1383_LOCUS32276</name>
</gene>
<evidence type="ECO:0000256" key="4">
    <source>
        <dbReference type="SAM" id="Phobius"/>
    </source>
</evidence>
<evidence type="ECO:0000313" key="5">
    <source>
        <dbReference type="EMBL" id="CAE8614554.1"/>
    </source>
</evidence>
<dbReference type="PROSITE" id="PS50088">
    <property type="entry name" value="ANK_REPEAT"/>
    <property type="match status" value="2"/>
</dbReference>
<dbReference type="Pfam" id="PF12796">
    <property type="entry name" value="Ank_2"/>
    <property type="match status" value="1"/>
</dbReference>
<keyword evidence="1" id="KW-0677">Repeat</keyword>
<feature type="repeat" description="ANK" evidence="3">
    <location>
        <begin position="74"/>
        <end position="106"/>
    </location>
</feature>
<comment type="caution">
    <text evidence="5">The sequence shown here is derived from an EMBL/GenBank/DDBJ whole genome shotgun (WGS) entry which is preliminary data.</text>
</comment>
<evidence type="ECO:0000256" key="3">
    <source>
        <dbReference type="PROSITE-ProRule" id="PRU00023"/>
    </source>
</evidence>
<proteinExistence type="predicted"/>
<dbReference type="PANTHER" id="PTHR24201">
    <property type="entry name" value="ANK_REP_REGION DOMAIN-CONTAINING PROTEIN"/>
    <property type="match status" value="1"/>
</dbReference>
<accession>A0A813FMB1</accession>
<dbReference type="Proteomes" id="UP000654075">
    <property type="component" value="Unassembled WGS sequence"/>
</dbReference>
<name>A0A813FMB1_POLGL</name>
<reference evidence="5" key="1">
    <citation type="submission" date="2021-02" db="EMBL/GenBank/DDBJ databases">
        <authorList>
            <person name="Dougan E. K."/>
            <person name="Rhodes N."/>
            <person name="Thang M."/>
            <person name="Chan C."/>
        </authorList>
    </citation>
    <scope>NUCLEOTIDE SEQUENCE</scope>
</reference>
<evidence type="ECO:0000256" key="2">
    <source>
        <dbReference type="ARBA" id="ARBA00023043"/>
    </source>
</evidence>
<keyword evidence="4" id="KW-0472">Membrane</keyword>
<dbReference type="OrthoDB" id="443032at2759"/>
<feature type="transmembrane region" description="Helical" evidence="4">
    <location>
        <begin position="606"/>
        <end position="631"/>
    </location>
</feature>
<dbReference type="EMBL" id="CAJNNV010025448">
    <property type="protein sequence ID" value="CAE8614554.1"/>
    <property type="molecule type" value="Genomic_DNA"/>
</dbReference>
<dbReference type="AlphaFoldDB" id="A0A813FMB1"/>
<dbReference type="GO" id="GO:0005634">
    <property type="term" value="C:nucleus"/>
    <property type="evidence" value="ECO:0007669"/>
    <property type="project" value="TreeGrafter"/>
</dbReference>
<evidence type="ECO:0008006" key="7">
    <source>
        <dbReference type="Google" id="ProtNLM"/>
    </source>
</evidence>
<dbReference type="Gene3D" id="1.25.40.20">
    <property type="entry name" value="Ankyrin repeat-containing domain"/>
    <property type="match status" value="1"/>
</dbReference>